<dbReference type="SUPFAM" id="SSF89372">
    <property type="entry name" value="Fucose-specific lectin"/>
    <property type="match status" value="1"/>
</dbReference>
<comment type="caution">
    <text evidence="1">The sequence shown here is derived from an EMBL/GenBank/DDBJ whole genome shotgun (WGS) entry which is preliminary data.</text>
</comment>
<dbReference type="Pfam" id="PF12228">
    <property type="entry name" value="DUF3604"/>
    <property type="match status" value="1"/>
</dbReference>
<dbReference type="Gene3D" id="3.20.20.140">
    <property type="entry name" value="Metal-dependent hydrolases"/>
    <property type="match status" value="1"/>
</dbReference>
<protein>
    <submittedName>
        <fullName evidence="1">DUF3604 domain-containing protein</fullName>
    </submittedName>
</protein>
<organism evidence="1 2">
    <name type="scientific">Aerophobetes bacterium</name>
    <dbReference type="NCBI Taxonomy" id="2030807"/>
    <lineage>
        <taxon>Bacteria</taxon>
        <taxon>Candidatus Aerophobota</taxon>
    </lineage>
</organism>
<evidence type="ECO:0000313" key="1">
    <source>
        <dbReference type="EMBL" id="TET07166.1"/>
    </source>
</evidence>
<evidence type="ECO:0000313" key="2">
    <source>
        <dbReference type="Proteomes" id="UP000316360"/>
    </source>
</evidence>
<dbReference type="AlphaFoldDB" id="A0A523RN65"/>
<sequence length="747" mass="87453">MSNVPVDMNRLKNILVQSSYRNPIKHFTLHKSYYYKLSEEGTNNSYPSLYVDKENQLWIGWVGNKKSRDDIYVGRYFPEGLSSHEEIRPITIYGKDRFSLPQRVSSQPGVNIKPSFCSDFSGKIWVIWTGKRKGKWRVLGTYFEKGKFSEEVIISEEKDSGFWPVVAKDSQKKMWCIWESCQEKEQGIKARFWDGKKWSEPLFISQESGFSFRPAIATDSAKRTYVVWDSFQEEFYSVYMRYYEEGKWSGIEEIPGKRSLDRSHPSITIDQEDNLWITYAKLKSMVDISCAHLGIAHAGSPDLKPSIHIVCWQKNKWVNSVSLEGKREGLISEEGYLPLISSDRFGRICLFWQKLTKHMDWTLQGRIYQGNDWSSLWEFEKVRQFDQWAAVKNDLEGNIWLVCESGRAFEDRHIYLRFIPAIIPEEEVDILQKKRLRYVKPKLVDISQEIIKIEPKSKEIFPIFPKKTIQTKEGECKLFWGNLHVQTILSDGHCGSVDQYYLFARERYHWDFAAVTDHCDSVKWLSSEWALLQRTASLINEPEKFIAISGYEWTQGDYGRIKYGHRCIIYPTDDQPFFSALTRKAYTQAQLSNLLKGTNGLMSAHHLTRSWNGGTRWDEWDENVEPCIEICSHWGRFEYYHNFGHITAGKEVRGCSVQDVLAKGYRVGFIGGSDSHDFCHEKNDALTLMYLKELTREDVFKALKEKRVYASTGIRIFVDFRADNHLMGEEYKAKLLLFQYRWKEPRS</sequence>
<dbReference type="EMBL" id="SOKJ01000439">
    <property type="protein sequence ID" value="TET07166.1"/>
    <property type="molecule type" value="Genomic_DNA"/>
</dbReference>
<dbReference type="SUPFAM" id="SSF89550">
    <property type="entry name" value="PHP domain-like"/>
    <property type="match status" value="1"/>
</dbReference>
<accession>A0A523RN65</accession>
<reference evidence="1 2" key="1">
    <citation type="submission" date="2019-03" db="EMBL/GenBank/DDBJ databases">
        <title>Metabolic potential of uncultured bacteria and archaea associated with petroleum seepage in deep-sea sediments.</title>
        <authorList>
            <person name="Dong X."/>
            <person name="Hubert C."/>
        </authorList>
    </citation>
    <scope>NUCLEOTIDE SEQUENCE [LARGE SCALE GENOMIC DNA]</scope>
    <source>
        <strain evidence="1">E44_bin7</strain>
    </source>
</reference>
<dbReference type="InterPro" id="IPR022028">
    <property type="entry name" value="DUF3604"/>
</dbReference>
<proteinExistence type="predicted"/>
<dbReference type="InterPro" id="IPR016195">
    <property type="entry name" value="Pol/histidinol_Pase-like"/>
</dbReference>
<gene>
    <name evidence="1" type="ORF">E3J84_07725</name>
</gene>
<dbReference type="Proteomes" id="UP000316360">
    <property type="component" value="Unassembled WGS sequence"/>
</dbReference>
<name>A0A523RN65_UNCAE</name>